<protein>
    <submittedName>
        <fullName evidence="3">Uncharacterized protein</fullName>
    </submittedName>
</protein>
<evidence type="ECO:0000313" key="4">
    <source>
        <dbReference type="Proteomes" id="UP000234462"/>
    </source>
</evidence>
<dbReference type="OrthoDB" id="4794469at2"/>
<feature type="region of interest" description="Disordered" evidence="1">
    <location>
        <begin position="1"/>
        <end position="22"/>
    </location>
</feature>
<dbReference type="Pfam" id="PF26041">
    <property type="entry name" value="DUF8011"/>
    <property type="match status" value="1"/>
</dbReference>
<gene>
    <name evidence="3" type="ORF">BJEO58_00249</name>
</gene>
<dbReference type="InterPro" id="IPR058324">
    <property type="entry name" value="DUF8011"/>
</dbReference>
<name>A0A2H1L1A2_9MICO</name>
<sequence length="105" mass="10831">MGTQPAGDGAPGATRTLRDEIVGPPRQTRRAQFCVVGFGSLLVAGLVITALSDAEVPPGMSLVMVGLMVLCGFAELLDPRQRRFVIALRVAGAGAAALGFVLLLL</sequence>
<dbReference type="AlphaFoldDB" id="A0A2H1L1A2"/>
<organism evidence="3 4">
    <name type="scientific">Brevibacterium jeotgali</name>
    <dbReference type="NCBI Taxonomy" id="1262550"/>
    <lineage>
        <taxon>Bacteria</taxon>
        <taxon>Bacillati</taxon>
        <taxon>Actinomycetota</taxon>
        <taxon>Actinomycetes</taxon>
        <taxon>Micrococcales</taxon>
        <taxon>Brevibacteriaceae</taxon>
        <taxon>Brevibacterium</taxon>
    </lineage>
</organism>
<feature type="transmembrane region" description="Helical" evidence="2">
    <location>
        <begin position="33"/>
        <end position="52"/>
    </location>
</feature>
<evidence type="ECO:0000256" key="1">
    <source>
        <dbReference type="SAM" id="MobiDB-lite"/>
    </source>
</evidence>
<accession>A0A2H1L1A2</accession>
<keyword evidence="2" id="KW-1133">Transmembrane helix</keyword>
<dbReference type="EMBL" id="FXZM01000001">
    <property type="protein sequence ID" value="SMY10677.1"/>
    <property type="molecule type" value="Genomic_DNA"/>
</dbReference>
<keyword evidence="4" id="KW-1185">Reference proteome</keyword>
<keyword evidence="2" id="KW-0472">Membrane</keyword>
<feature type="transmembrane region" description="Helical" evidence="2">
    <location>
        <begin position="84"/>
        <end position="104"/>
    </location>
</feature>
<dbReference type="RefSeq" id="WP_101587010.1">
    <property type="nucleotide sequence ID" value="NZ_FXZM01000001.1"/>
</dbReference>
<evidence type="ECO:0000313" key="3">
    <source>
        <dbReference type="EMBL" id="SMY10677.1"/>
    </source>
</evidence>
<feature type="transmembrane region" description="Helical" evidence="2">
    <location>
        <begin position="58"/>
        <end position="77"/>
    </location>
</feature>
<dbReference type="Proteomes" id="UP000234462">
    <property type="component" value="Unassembled WGS sequence"/>
</dbReference>
<evidence type="ECO:0000256" key="2">
    <source>
        <dbReference type="SAM" id="Phobius"/>
    </source>
</evidence>
<keyword evidence="2" id="KW-0812">Transmembrane</keyword>
<proteinExistence type="predicted"/>
<reference evidence="4" key="1">
    <citation type="submission" date="2017-03" db="EMBL/GenBank/DDBJ databases">
        <authorList>
            <person name="Monnet C."/>
        </authorList>
    </citation>
    <scope>NUCLEOTIDE SEQUENCE [LARGE SCALE GENOMIC DNA]</scope>
    <source>
        <strain evidence="4">SJ5-8</strain>
    </source>
</reference>